<accession>A0A1C0B5G6</accession>
<organism evidence="2 4">
    <name type="scientific">Aliarcobacter thereius</name>
    <dbReference type="NCBI Taxonomy" id="544718"/>
    <lineage>
        <taxon>Bacteria</taxon>
        <taxon>Pseudomonadati</taxon>
        <taxon>Campylobacterota</taxon>
        <taxon>Epsilonproteobacteria</taxon>
        <taxon>Campylobacterales</taxon>
        <taxon>Arcobacteraceae</taxon>
        <taxon>Aliarcobacter</taxon>
    </lineage>
</organism>
<dbReference type="InterPro" id="IPR014710">
    <property type="entry name" value="RmlC-like_jellyroll"/>
</dbReference>
<dbReference type="OrthoDB" id="9798104at2"/>
<dbReference type="PROSITE" id="PS50042">
    <property type="entry name" value="CNMP_BINDING_3"/>
    <property type="match status" value="1"/>
</dbReference>
<name>A0A1C0B5G6_9BACT</name>
<dbReference type="CDD" id="cd00038">
    <property type="entry name" value="CAP_ED"/>
    <property type="match status" value="1"/>
</dbReference>
<evidence type="ECO:0000313" key="4">
    <source>
        <dbReference type="Proteomes" id="UP000093281"/>
    </source>
</evidence>
<feature type="domain" description="Cyclic nucleotide-binding" evidence="1">
    <location>
        <begin position="15"/>
        <end position="136"/>
    </location>
</feature>
<dbReference type="Pfam" id="PF00027">
    <property type="entry name" value="cNMP_binding"/>
    <property type="match status" value="1"/>
</dbReference>
<dbReference type="Proteomes" id="UP000093281">
    <property type="component" value="Unassembled WGS sequence"/>
</dbReference>
<reference evidence="3 5" key="3">
    <citation type="submission" date="2019-05" db="EMBL/GenBank/DDBJ databases">
        <title>Arcobacter cibarius and Arcobacter thereius providing challenges in identification an antibiotic susceptibility and Quinolone resistance.</title>
        <authorList>
            <person name="Busch A."/>
            <person name="Hanel I."/>
            <person name="Hotzel H."/>
            <person name="Tomaso H."/>
        </authorList>
    </citation>
    <scope>NUCLEOTIDE SEQUENCE [LARGE SCALE GENOMIC DNA]</scope>
    <source>
        <strain evidence="3 5">17CS1191_2</strain>
    </source>
</reference>
<evidence type="ECO:0000313" key="3">
    <source>
        <dbReference type="EMBL" id="TLS71091.1"/>
    </source>
</evidence>
<gene>
    <name evidence="2" type="ORF">AAX29_01807</name>
    <name evidence="3" type="ORF">FE246_09005</name>
</gene>
<evidence type="ECO:0000313" key="2">
    <source>
        <dbReference type="EMBL" id="OCL97951.1"/>
    </source>
</evidence>
<reference evidence="2" key="2">
    <citation type="submission" date="2015-05" db="EMBL/GenBank/DDBJ databases">
        <authorList>
            <person name="Wang D.B."/>
            <person name="Wang M."/>
        </authorList>
    </citation>
    <scope>NUCLEOTIDE SEQUENCE [LARGE SCALE GENOMIC DNA]</scope>
    <source>
        <strain evidence="2">DU22</strain>
    </source>
</reference>
<dbReference type="AlphaFoldDB" id="A0A1C0B5G6"/>
<keyword evidence="2" id="KW-0238">DNA-binding</keyword>
<dbReference type="EMBL" id="VBUF01000005">
    <property type="protein sequence ID" value="TLS71091.1"/>
    <property type="molecule type" value="Genomic_DNA"/>
</dbReference>
<evidence type="ECO:0000313" key="5">
    <source>
        <dbReference type="Proteomes" id="UP000308001"/>
    </source>
</evidence>
<sequence>MIEDFYKQLRIACDEYFDFDDESFKKLKDITFFKEIKKGEVLLDNYSKAKYIYFICKGVLRTYYLDENGKTYTKNLFSENYFSASKVSLLTKEDSYLSIEALEDCNLIFIDYDKYKELISKYDEFKIFYINYLEKNWVIVKEKNEISLIIDDASIRYQNLIKNNPNIENRIPLHYISDHLGITATQLSRIRKKLKENL</sequence>
<dbReference type="RefSeq" id="WP_066187340.1">
    <property type="nucleotide sequence ID" value="NZ_LCUJ01000008.1"/>
</dbReference>
<dbReference type="GO" id="GO:0003677">
    <property type="term" value="F:DNA binding"/>
    <property type="evidence" value="ECO:0007669"/>
    <property type="project" value="UniProtKB-KW"/>
</dbReference>
<dbReference type="Proteomes" id="UP000308001">
    <property type="component" value="Unassembled WGS sequence"/>
</dbReference>
<reference evidence="4" key="1">
    <citation type="submission" date="2015-05" db="EMBL/GenBank/DDBJ databases">
        <authorList>
            <person name="Rovetto F."/>
            <person name="Cocolin L."/>
            <person name="Illeghems K."/>
            <person name="Van Nieuwerburgh F."/>
            <person name="Houf K."/>
        </authorList>
    </citation>
    <scope>NUCLEOTIDE SEQUENCE [LARGE SCALE GENOMIC DNA]</scope>
    <source>
        <strain evidence="4">DU22</strain>
    </source>
</reference>
<dbReference type="EMBL" id="LCUJ01000008">
    <property type="protein sequence ID" value="OCL97951.1"/>
    <property type="molecule type" value="Genomic_DNA"/>
</dbReference>
<dbReference type="PATRIC" id="fig|544718.51.peg.1775"/>
<protein>
    <submittedName>
        <fullName evidence="3">Crp/Fnr family transcriptional regulator</fullName>
    </submittedName>
    <submittedName>
        <fullName evidence="2">DNA-binding transcriptional activator YeiL</fullName>
    </submittedName>
</protein>
<dbReference type="InterPro" id="IPR000595">
    <property type="entry name" value="cNMP-bd_dom"/>
</dbReference>
<dbReference type="Gene3D" id="2.60.120.10">
    <property type="entry name" value="Jelly Rolls"/>
    <property type="match status" value="1"/>
</dbReference>
<proteinExistence type="predicted"/>
<comment type="caution">
    <text evidence="2">The sequence shown here is derived from an EMBL/GenBank/DDBJ whole genome shotgun (WGS) entry which is preliminary data.</text>
</comment>
<dbReference type="InterPro" id="IPR018490">
    <property type="entry name" value="cNMP-bd_dom_sf"/>
</dbReference>
<dbReference type="SUPFAM" id="SSF51206">
    <property type="entry name" value="cAMP-binding domain-like"/>
    <property type="match status" value="1"/>
</dbReference>
<evidence type="ECO:0000259" key="1">
    <source>
        <dbReference type="PROSITE" id="PS50042"/>
    </source>
</evidence>